<sequence>MANAFRDVCSVEVMIQYLEDNNEEEMEETDEVNIDCSTAELFIQSAFPLRVKCFAHDIQLVILELFKQHVFPNSGYQKNDQPYKPM</sequence>
<evidence type="ECO:0000313" key="2">
    <source>
        <dbReference type="WBParaSite" id="jg22060"/>
    </source>
</evidence>
<name>A0A915DR66_9BILA</name>
<dbReference type="Proteomes" id="UP000887574">
    <property type="component" value="Unplaced"/>
</dbReference>
<accession>A0A915DR66</accession>
<proteinExistence type="predicted"/>
<dbReference type="WBParaSite" id="jg22060">
    <property type="protein sequence ID" value="jg22060"/>
    <property type="gene ID" value="jg22060"/>
</dbReference>
<protein>
    <submittedName>
        <fullName evidence="2">Uncharacterized protein</fullName>
    </submittedName>
</protein>
<keyword evidence="1" id="KW-1185">Reference proteome</keyword>
<organism evidence="1 2">
    <name type="scientific">Ditylenchus dipsaci</name>
    <dbReference type="NCBI Taxonomy" id="166011"/>
    <lineage>
        <taxon>Eukaryota</taxon>
        <taxon>Metazoa</taxon>
        <taxon>Ecdysozoa</taxon>
        <taxon>Nematoda</taxon>
        <taxon>Chromadorea</taxon>
        <taxon>Rhabditida</taxon>
        <taxon>Tylenchina</taxon>
        <taxon>Tylenchomorpha</taxon>
        <taxon>Sphaerularioidea</taxon>
        <taxon>Anguinidae</taxon>
        <taxon>Anguininae</taxon>
        <taxon>Ditylenchus</taxon>
    </lineage>
</organism>
<dbReference type="AlphaFoldDB" id="A0A915DR66"/>
<evidence type="ECO:0000313" key="1">
    <source>
        <dbReference type="Proteomes" id="UP000887574"/>
    </source>
</evidence>
<reference evidence="2" key="1">
    <citation type="submission" date="2022-11" db="UniProtKB">
        <authorList>
            <consortium name="WormBaseParasite"/>
        </authorList>
    </citation>
    <scope>IDENTIFICATION</scope>
</reference>